<evidence type="ECO:0000256" key="14">
    <source>
        <dbReference type="ARBA" id="ARBA00030453"/>
    </source>
</evidence>
<dbReference type="AlphaFoldDB" id="A0A3N4LB46"/>
<dbReference type="Pfam" id="PF08653">
    <property type="entry name" value="DASH_Dam1"/>
    <property type="match status" value="1"/>
</dbReference>
<evidence type="ECO:0000256" key="4">
    <source>
        <dbReference type="ARBA" id="ARBA00010073"/>
    </source>
</evidence>
<sequence>MFAELGDAMATLEADMGDLQIMHDSLSRFSESFASFLYGLNMNAFCMDFTEAPIKESFKRAAEHEASLGHNNPYDADHWRNDQDAGEITFMTTDTSFVREPRAPSPTAHKTPRRGGGTRGGRGGVTGGVKRVTRGGLRYSK</sequence>
<dbReference type="Proteomes" id="UP000277580">
    <property type="component" value="Unassembled WGS sequence"/>
</dbReference>
<accession>A0A3N4LB46</accession>
<evidence type="ECO:0000256" key="2">
    <source>
        <dbReference type="ARBA" id="ARBA00004186"/>
    </source>
</evidence>
<name>A0A3N4LB46_9PEZI</name>
<evidence type="ECO:0000256" key="1">
    <source>
        <dbReference type="ARBA" id="ARBA00004123"/>
    </source>
</evidence>
<feature type="compositionally biased region" description="Low complexity" evidence="15">
    <location>
        <begin position="128"/>
        <end position="141"/>
    </location>
</feature>
<keyword evidence="12" id="KW-0539">Nucleus</keyword>
<evidence type="ECO:0000256" key="10">
    <source>
        <dbReference type="ARBA" id="ARBA00022838"/>
    </source>
</evidence>
<protein>
    <recommendedName>
        <fullName evidence="5">DASH complex subunit DAM1</fullName>
    </recommendedName>
    <alternativeName>
        <fullName evidence="14">Outer kinetochore protein DAM1</fullName>
    </alternativeName>
</protein>
<reference evidence="16 17" key="1">
    <citation type="journal article" date="2018" name="Nat. Ecol. Evol.">
        <title>Pezizomycetes genomes reveal the molecular basis of ectomycorrhizal truffle lifestyle.</title>
        <authorList>
            <person name="Murat C."/>
            <person name="Payen T."/>
            <person name="Noel B."/>
            <person name="Kuo A."/>
            <person name="Morin E."/>
            <person name="Chen J."/>
            <person name="Kohler A."/>
            <person name="Krizsan K."/>
            <person name="Balestrini R."/>
            <person name="Da Silva C."/>
            <person name="Montanini B."/>
            <person name="Hainaut M."/>
            <person name="Levati E."/>
            <person name="Barry K.W."/>
            <person name="Belfiori B."/>
            <person name="Cichocki N."/>
            <person name="Clum A."/>
            <person name="Dockter R.B."/>
            <person name="Fauchery L."/>
            <person name="Guy J."/>
            <person name="Iotti M."/>
            <person name="Le Tacon F."/>
            <person name="Lindquist E.A."/>
            <person name="Lipzen A."/>
            <person name="Malagnac F."/>
            <person name="Mello A."/>
            <person name="Molinier V."/>
            <person name="Miyauchi S."/>
            <person name="Poulain J."/>
            <person name="Riccioni C."/>
            <person name="Rubini A."/>
            <person name="Sitrit Y."/>
            <person name="Splivallo R."/>
            <person name="Traeger S."/>
            <person name="Wang M."/>
            <person name="Zifcakova L."/>
            <person name="Wipf D."/>
            <person name="Zambonelli A."/>
            <person name="Paolocci F."/>
            <person name="Nowrousian M."/>
            <person name="Ottonello S."/>
            <person name="Baldrian P."/>
            <person name="Spatafora J.W."/>
            <person name="Henrissat B."/>
            <person name="Nagy L.G."/>
            <person name="Aury J.M."/>
            <person name="Wincker P."/>
            <person name="Grigoriev I.V."/>
            <person name="Bonfante P."/>
            <person name="Martin F.M."/>
        </authorList>
    </citation>
    <scope>NUCLEOTIDE SEQUENCE [LARGE SCALE GENOMIC DNA]</scope>
    <source>
        <strain evidence="16 17">CCBAS932</strain>
    </source>
</reference>
<keyword evidence="17" id="KW-1185">Reference proteome</keyword>
<evidence type="ECO:0000256" key="9">
    <source>
        <dbReference type="ARBA" id="ARBA00022829"/>
    </source>
</evidence>
<dbReference type="PANTHER" id="PTHR28113">
    <property type="entry name" value="DASH COMPLEX SUBUNIT DAM1"/>
    <property type="match status" value="1"/>
</dbReference>
<evidence type="ECO:0000313" key="16">
    <source>
        <dbReference type="EMBL" id="RPB15225.1"/>
    </source>
</evidence>
<evidence type="ECO:0000256" key="6">
    <source>
        <dbReference type="ARBA" id="ARBA00022454"/>
    </source>
</evidence>
<evidence type="ECO:0000256" key="5">
    <source>
        <dbReference type="ARBA" id="ARBA00020497"/>
    </source>
</evidence>
<keyword evidence="13" id="KW-0137">Centromere</keyword>
<evidence type="ECO:0000256" key="7">
    <source>
        <dbReference type="ARBA" id="ARBA00022490"/>
    </source>
</evidence>
<keyword evidence="7" id="KW-0963">Cytoplasm</keyword>
<keyword evidence="9" id="KW-0159">Chromosome partition</keyword>
<organism evidence="16 17">
    <name type="scientific">Morchella conica CCBAS932</name>
    <dbReference type="NCBI Taxonomy" id="1392247"/>
    <lineage>
        <taxon>Eukaryota</taxon>
        <taxon>Fungi</taxon>
        <taxon>Dikarya</taxon>
        <taxon>Ascomycota</taxon>
        <taxon>Pezizomycotina</taxon>
        <taxon>Pezizomycetes</taxon>
        <taxon>Pezizales</taxon>
        <taxon>Morchellaceae</taxon>
        <taxon>Morchella</taxon>
    </lineage>
</organism>
<dbReference type="GO" id="GO:0042729">
    <property type="term" value="C:DASH complex"/>
    <property type="evidence" value="ECO:0007669"/>
    <property type="project" value="InterPro"/>
</dbReference>
<dbReference type="GO" id="GO:0044732">
    <property type="term" value="C:mitotic spindle pole body"/>
    <property type="evidence" value="ECO:0007669"/>
    <property type="project" value="TreeGrafter"/>
</dbReference>
<dbReference type="InterPro" id="IPR013962">
    <property type="entry name" value="DASH_Dam1"/>
</dbReference>
<evidence type="ECO:0000256" key="3">
    <source>
        <dbReference type="ARBA" id="ARBA00004629"/>
    </source>
</evidence>
<keyword evidence="8" id="KW-0493">Microtubule</keyword>
<dbReference type="OrthoDB" id="5586015at2759"/>
<evidence type="ECO:0000256" key="11">
    <source>
        <dbReference type="ARBA" id="ARBA00023212"/>
    </source>
</evidence>
<dbReference type="EMBL" id="ML119114">
    <property type="protein sequence ID" value="RPB15225.1"/>
    <property type="molecule type" value="Genomic_DNA"/>
</dbReference>
<gene>
    <name evidence="16" type="ORF">P167DRAFT_571699</name>
</gene>
<keyword evidence="10" id="KW-0995">Kinetochore</keyword>
<evidence type="ECO:0000256" key="8">
    <source>
        <dbReference type="ARBA" id="ARBA00022701"/>
    </source>
</evidence>
<proteinExistence type="inferred from homology"/>
<keyword evidence="6" id="KW-0158">Chromosome</keyword>
<evidence type="ECO:0000256" key="13">
    <source>
        <dbReference type="ARBA" id="ARBA00023328"/>
    </source>
</evidence>
<feature type="compositionally biased region" description="Gly residues" evidence="15">
    <location>
        <begin position="114"/>
        <end position="127"/>
    </location>
</feature>
<dbReference type="GO" id="GO:1990537">
    <property type="term" value="C:mitotic spindle polar microtubule"/>
    <property type="evidence" value="ECO:0007669"/>
    <property type="project" value="TreeGrafter"/>
</dbReference>
<feature type="region of interest" description="Disordered" evidence="15">
    <location>
        <begin position="93"/>
        <end position="141"/>
    </location>
</feature>
<evidence type="ECO:0000256" key="12">
    <source>
        <dbReference type="ARBA" id="ARBA00023242"/>
    </source>
</evidence>
<dbReference type="GO" id="GO:1990758">
    <property type="term" value="P:mitotic sister chromatid biorientation"/>
    <property type="evidence" value="ECO:0007669"/>
    <property type="project" value="TreeGrafter"/>
</dbReference>
<evidence type="ECO:0000313" key="17">
    <source>
        <dbReference type="Proteomes" id="UP000277580"/>
    </source>
</evidence>
<comment type="subcellular location">
    <subcellularLocation>
        <location evidence="3">Chromosome</location>
        <location evidence="3">Centromere</location>
        <location evidence="3">Kinetochore</location>
    </subcellularLocation>
    <subcellularLocation>
        <location evidence="2">Cytoplasm</location>
        <location evidence="2">Cytoskeleton</location>
        <location evidence="2">Spindle</location>
    </subcellularLocation>
    <subcellularLocation>
        <location evidence="1">Nucleus</location>
    </subcellularLocation>
</comment>
<dbReference type="STRING" id="1392247.A0A3N4LB46"/>
<evidence type="ECO:0000256" key="15">
    <source>
        <dbReference type="SAM" id="MobiDB-lite"/>
    </source>
</evidence>
<comment type="similarity">
    <text evidence="4">Belongs to the DASH complex DAM1 family.</text>
</comment>
<dbReference type="InParanoid" id="A0A3N4LB46"/>
<dbReference type="PANTHER" id="PTHR28113:SF1">
    <property type="entry name" value="DASH COMPLEX SUBUNIT DAM1"/>
    <property type="match status" value="1"/>
</dbReference>
<keyword evidence="11" id="KW-0206">Cytoskeleton</keyword>